<sequence>MKHDKAKLQSSLRADRFRNILLSCVLSYVVARLVVTDAGLWHPSLPADATALGEIIAVAGLPAMVLACFGMRTRYRGFTMVCATGCVAVLCLVVLA</sequence>
<accession>A0AAW5ER80</accession>
<protein>
    <submittedName>
        <fullName evidence="3">Uncharacterized protein</fullName>
    </submittedName>
</protein>
<evidence type="ECO:0000313" key="2">
    <source>
        <dbReference type="EMBL" id="GEC64833.1"/>
    </source>
</evidence>
<keyword evidence="1" id="KW-1133">Transmembrane helix</keyword>
<feature type="transmembrane region" description="Helical" evidence="1">
    <location>
        <begin position="20"/>
        <end position="43"/>
    </location>
</feature>
<organism evidence="3 5">
    <name type="scientific">Novacetimonas hansenii</name>
    <name type="common">Komagataeibacter hansenii</name>
    <dbReference type="NCBI Taxonomy" id="436"/>
    <lineage>
        <taxon>Bacteria</taxon>
        <taxon>Pseudomonadati</taxon>
        <taxon>Pseudomonadota</taxon>
        <taxon>Alphaproteobacteria</taxon>
        <taxon>Acetobacterales</taxon>
        <taxon>Acetobacteraceae</taxon>
        <taxon>Novacetimonas</taxon>
    </lineage>
</organism>
<keyword evidence="1" id="KW-0472">Membrane</keyword>
<proteinExistence type="predicted"/>
<evidence type="ECO:0000256" key="1">
    <source>
        <dbReference type="SAM" id="Phobius"/>
    </source>
</evidence>
<dbReference type="Proteomes" id="UP000319478">
    <property type="component" value="Unassembled WGS sequence"/>
</dbReference>
<dbReference type="GeneID" id="61368537"/>
<keyword evidence="1" id="KW-0812">Transmembrane</keyword>
<evidence type="ECO:0000313" key="5">
    <source>
        <dbReference type="Proteomes" id="UP001202887"/>
    </source>
</evidence>
<dbReference type="Proteomes" id="UP001202887">
    <property type="component" value="Unassembled WGS sequence"/>
</dbReference>
<evidence type="ECO:0000313" key="3">
    <source>
        <dbReference type="EMBL" id="MCJ8353795.1"/>
    </source>
</evidence>
<dbReference type="AlphaFoldDB" id="A0AAW5ER80"/>
<reference evidence="3" key="3">
    <citation type="submission" date="2022-03" db="EMBL/GenBank/DDBJ databases">
        <authorList>
            <person name="Ryngajllo M."/>
            <person name="Jacek P."/>
            <person name="Kubiak K."/>
        </authorList>
    </citation>
    <scope>NUCLEOTIDE SEQUENCE</scope>
    <source>
        <strain evidence="3">SI1</strain>
    </source>
</reference>
<dbReference type="RefSeq" id="WP_139312496.1">
    <property type="nucleotide sequence ID" value="NZ_BJNN01000142.1"/>
</dbReference>
<feature type="transmembrane region" description="Helical" evidence="1">
    <location>
        <begin position="77"/>
        <end position="95"/>
    </location>
</feature>
<feature type="transmembrane region" description="Helical" evidence="1">
    <location>
        <begin position="49"/>
        <end position="70"/>
    </location>
</feature>
<keyword evidence="4" id="KW-1185">Reference proteome</keyword>
<comment type="caution">
    <text evidence="3">The sequence shown here is derived from an EMBL/GenBank/DDBJ whole genome shotgun (WGS) entry which is preliminary data.</text>
</comment>
<reference evidence="2 4" key="1">
    <citation type="submission" date="2019-06" db="EMBL/GenBank/DDBJ databases">
        <title>Whole genome shotgun sequence of Komagataeibacter hansenii NBRC 14820.</title>
        <authorList>
            <person name="Hosoyama A."/>
            <person name="Uohara A."/>
            <person name="Ohji S."/>
            <person name="Ichikawa N."/>
        </authorList>
    </citation>
    <scope>NUCLEOTIDE SEQUENCE [LARGE SCALE GENOMIC DNA]</scope>
    <source>
        <strain evidence="2 4">NBRC 14820</strain>
    </source>
</reference>
<evidence type="ECO:0000313" key="4">
    <source>
        <dbReference type="Proteomes" id="UP000319478"/>
    </source>
</evidence>
<dbReference type="EMBL" id="JAIBCX010000014">
    <property type="protein sequence ID" value="MCJ8353795.1"/>
    <property type="molecule type" value="Genomic_DNA"/>
</dbReference>
<gene>
    <name evidence="2" type="ORF">GHA01_26820</name>
    <name evidence="3" type="ORF">K1W68_07305</name>
</gene>
<dbReference type="EMBL" id="BJNN01000142">
    <property type="protein sequence ID" value="GEC64833.1"/>
    <property type="molecule type" value="Genomic_DNA"/>
</dbReference>
<name>A0AAW5ER80_NOVHA</name>
<reference evidence="3" key="2">
    <citation type="journal article" date="2021" name="Polymers (Basel)">
        <title>Highly Stretchable Bacterial Cellulose Produced by Komagataeibacter hansenii SI1.</title>
        <authorList>
            <person name="Cielecka I."/>
            <person name="Ryngajllo M."/>
            <person name="Maniukiewicz W."/>
            <person name="Bielecki S."/>
        </authorList>
    </citation>
    <scope>NUCLEOTIDE SEQUENCE</scope>
    <source>
        <strain evidence="3">SI1</strain>
    </source>
</reference>